<accession>A0A427A3C6</accession>
<proteinExistence type="predicted"/>
<dbReference type="Proteomes" id="UP000287651">
    <property type="component" value="Unassembled WGS sequence"/>
</dbReference>
<protein>
    <submittedName>
        <fullName evidence="1">Uncharacterized protein</fullName>
    </submittedName>
</protein>
<organism evidence="1 2">
    <name type="scientific">Ensete ventricosum</name>
    <name type="common">Abyssinian banana</name>
    <name type="synonym">Musa ensete</name>
    <dbReference type="NCBI Taxonomy" id="4639"/>
    <lineage>
        <taxon>Eukaryota</taxon>
        <taxon>Viridiplantae</taxon>
        <taxon>Streptophyta</taxon>
        <taxon>Embryophyta</taxon>
        <taxon>Tracheophyta</taxon>
        <taxon>Spermatophyta</taxon>
        <taxon>Magnoliopsida</taxon>
        <taxon>Liliopsida</taxon>
        <taxon>Zingiberales</taxon>
        <taxon>Musaceae</taxon>
        <taxon>Ensete</taxon>
    </lineage>
</organism>
<evidence type="ECO:0000313" key="2">
    <source>
        <dbReference type="Proteomes" id="UP000287651"/>
    </source>
</evidence>
<sequence>MKIPQSDDAQVDALARLASTREPDEYPIWVSKILKPSIDPIEIAMTEAEHDWVQICYISDDTARASHERLPIASCVDRV</sequence>
<dbReference type="EMBL" id="AMZH03003929">
    <property type="protein sequence ID" value="RRT70712.1"/>
    <property type="molecule type" value="Genomic_DNA"/>
</dbReference>
<gene>
    <name evidence="1" type="ORF">B296_00030350</name>
</gene>
<evidence type="ECO:0000313" key="1">
    <source>
        <dbReference type="EMBL" id="RRT70712.1"/>
    </source>
</evidence>
<reference evidence="1 2" key="1">
    <citation type="journal article" date="2014" name="Agronomy (Basel)">
        <title>A Draft Genome Sequence for Ensete ventricosum, the Drought-Tolerant Tree Against Hunger.</title>
        <authorList>
            <person name="Harrison J."/>
            <person name="Moore K.A."/>
            <person name="Paszkiewicz K."/>
            <person name="Jones T."/>
            <person name="Grant M."/>
            <person name="Ambacheew D."/>
            <person name="Muzemil S."/>
            <person name="Studholme D.J."/>
        </authorList>
    </citation>
    <scope>NUCLEOTIDE SEQUENCE [LARGE SCALE GENOMIC DNA]</scope>
</reference>
<dbReference type="AlphaFoldDB" id="A0A427A3C6"/>
<comment type="caution">
    <text evidence="1">The sequence shown here is derived from an EMBL/GenBank/DDBJ whole genome shotgun (WGS) entry which is preliminary data.</text>
</comment>
<name>A0A427A3C6_ENSVE</name>